<organism evidence="5 6">
    <name type="scientific">Nocardioides massiliensis</name>
    <dbReference type="NCBI Taxonomy" id="1325935"/>
    <lineage>
        <taxon>Bacteria</taxon>
        <taxon>Bacillati</taxon>
        <taxon>Actinomycetota</taxon>
        <taxon>Actinomycetes</taxon>
        <taxon>Propionibacteriales</taxon>
        <taxon>Nocardioidaceae</taxon>
        <taxon>Nocardioides</taxon>
    </lineage>
</organism>
<accession>A0ABT9NNE1</accession>
<dbReference type="PANTHER" id="PTHR34653">
    <property type="match status" value="1"/>
</dbReference>
<evidence type="ECO:0000256" key="4">
    <source>
        <dbReference type="HAMAP-Rule" id="MF_00724"/>
    </source>
</evidence>
<gene>
    <name evidence="4" type="primary">fliE</name>
    <name evidence="5" type="ORF">J2S59_001523</name>
</gene>
<comment type="similarity">
    <text evidence="2 4">Belongs to the FliE family.</text>
</comment>
<protein>
    <recommendedName>
        <fullName evidence="4">Flagellar hook-basal body complex protein FliE</fullName>
    </recommendedName>
</protein>
<keyword evidence="3 4" id="KW-0975">Bacterial flagellum</keyword>
<evidence type="ECO:0000256" key="2">
    <source>
        <dbReference type="ARBA" id="ARBA00009272"/>
    </source>
</evidence>
<dbReference type="EMBL" id="JAUSQM010000001">
    <property type="protein sequence ID" value="MDP9821714.1"/>
    <property type="molecule type" value="Genomic_DNA"/>
</dbReference>
<evidence type="ECO:0000313" key="6">
    <source>
        <dbReference type="Proteomes" id="UP001240447"/>
    </source>
</evidence>
<dbReference type="RefSeq" id="WP_068117219.1">
    <property type="nucleotide sequence ID" value="NZ_CCXJ01000073.1"/>
</dbReference>
<comment type="caution">
    <text evidence="5">The sequence shown here is derived from an EMBL/GenBank/DDBJ whole genome shotgun (WGS) entry which is preliminary data.</text>
</comment>
<sequence>MSVSGIEGFTPYVPPQLGIGGAGPIGTTGTTTARGAADAASGVEFGELVLDNIDRLESLQDRTDQLAVQAATGDLTNIHDYTIAATETQVATQLTVAVRNKALEAFHEIMRMHVG</sequence>
<reference evidence="5 6" key="1">
    <citation type="submission" date="2023-07" db="EMBL/GenBank/DDBJ databases">
        <title>Sequencing the genomes of 1000 actinobacteria strains.</title>
        <authorList>
            <person name="Klenk H.-P."/>
        </authorList>
    </citation>
    <scope>NUCLEOTIDE SEQUENCE [LARGE SCALE GENOMIC DNA]</scope>
    <source>
        <strain evidence="5 6">GD13</strain>
    </source>
</reference>
<dbReference type="PANTHER" id="PTHR34653:SF1">
    <property type="entry name" value="FLAGELLAR HOOK-BASAL BODY COMPLEX PROTEIN FLIE"/>
    <property type="match status" value="1"/>
</dbReference>
<keyword evidence="6" id="KW-1185">Reference proteome</keyword>
<evidence type="ECO:0000256" key="1">
    <source>
        <dbReference type="ARBA" id="ARBA00004117"/>
    </source>
</evidence>
<dbReference type="HAMAP" id="MF_00724">
    <property type="entry name" value="FliE"/>
    <property type="match status" value="1"/>
</dbReference>
<dbReference type="PRINTS" id="PR01006">
    <property type="entry name" value="FLGHOOKFLIE"/>
</dbReference>
<evidence type="ECO:0000313" key="5">
    <source>
        <dbReference type="EMBL" id="MDP9821714.1"/>
    </source>
</evidence>
<name>A0ABT9NNE1_9ACTN</name>
<evidence type="ECO:0000256" key="3">
    <source>
        <dbReference type="ARBA" id="ARBA00023143"/>
    </source>
</evidence>
<keyword evidence="5" id="KW-0282">Flagellum</keyword>
<keyword evidence="5" id="KW-0966">Cell projection</keyword>
<keyword evidence="5" id="KW-0969">Cilium</keyword>
<dbReference type="InterPro" id="IPR001624">
    <property type="entry name" value="FliE"/>
</dbReference>
<dbReference type="Proteomes" id="UP001240447">
    <property type="component" value="Unassembled WGS sequence"/>
</dbReference>
<dbReference type="Pfam" id="PF02049">
    <property type="entry name" value="FliE"/>
    <property type="match status" value="1"/>
</dbReference>
<comment type="subcellular location">
    <subcellularLocation>
        <location evidence="1 4">Bacterial flagellum basal body</location>
    </subcellularLocation>
</comment>
<proteinExistence type="inferred from homology"/>